<keyword evidence="1" id="KW-0812">Transmembrane</keyword>
<accession>A0A1R3J3L6</accession>
<dbReference type="EMBL" id="AWWV01008702">
    <property type="protein sequence ID" value="OMO89418.1"/>
    <property type="molecule type" value="Genomic_DNA"/>
</dbReference>
<proteinExistence type="predicted"/>
<gene>
    <name evidence="2" type="ORF">CCACVL1_07843</name>
</gene>
<keyword evidence="1" id="KW-0472">Membrane</keyword>
<evidence type="ECO:0000256" key="1">
    <source>
        <dbReference type="SAM" id="Phobius"/>
    </source>
</evidence>
<evidence type="ECO:0000313" key="3">
    <source>
        <dbReference type="Proteomes" id="UP000188268"/>
    </source>
</evidence>
<keyword evidence="3" id="KW-1185">Reference proteome</keyword>
<feature type="transmembrane region" description="Helical" evidence="1">
    <location>
        <begin position="94"/>
        <end position="110"/>
    </location>
</feature>
<organism evidence="2 3">
    <name type="scientific">Corchorus capsularis</name>
    <name type="common">Jute</name>
    <dbReference type="NCBI Taxonomy" id="210143"/>
    <lineage>
        <taxon>Eukaryota</taxon>
        <taxon>Viridiplantae</taxon>
        <taxon>Streptophyta</taxon>
        <taxon>Embryophyta</taxon>
        <taxon>Tracheophyta</taxon>
        <taxon>Spermatophyta</taxon>
        <taxon>Magnoliopsida</taxon>
        <taxon>eudicotyledons</taxon>
        <taxon>Gunneridae</taxon>
        <taxon>Pentapetalae</taxon>
        <taxon>rosids</taxon>
        <taxon>malvids</taxon>
        <taxon>Malvales</taxon>
        <taxon>Malvaceae</taxon>
        <taxon>Grewioideae</taxon>
        <taxon>Apeibeae</taxon>
        <taxon>Corchorus</taxon>
    </lineage>
</organism>
<sequence>MLQQFIVGVSDATTIAFPPPDEDENTPDAEFDVSKFLKDAEFRVKFLTSREFRIFINCLVVAGKIGIGLYKFLKEKKSAEKKPEEKKCSNCLNCFLYLSFLAFFCFSRTIREFV</sequence>
<name>A0A1R3J3L6_COCAP</name>
<dbReference type="AlphaFoldDB" id="A0A1R3J3L6"/>
<dbReference type="Gramene" id="OMO89418">
    <property type="protein sequence ID" value="OMO89418"/>
    <property type="gene ID" value="CCACVL1_07843"/>
</dbReference>
<protein>
    <submittedName>
        <fullName evidence="2">Uncharacterized protein</fullName>
    </submittedName>
</protein>
<dbReference type="Proteomes" id="UP000188268">
    <property type="component" value="Unassembled WGS sequence"/>
</dbReference>
<feature type="transmembrane region" description="Helical" evidence="1">
    <location>
        <begin position="54"/>
        <end position="73"/>
    </location>
</feature>
<keyword evidence="1" id="KW-1133">Transmembrane helix</keyword>
<comment type="caution">
    <text evidence="2">The sequence shown here is derived from an EMBL/GenBank/DDBJ whole genome shotgun (WGS) entry which is preliminary data.</text>
</comment>
<reference evidence="2 3" key="1">
    <citation type="submission" date="2013-09" db="EMBL/GenBank/DDBJ databases">
        <title>Corchorus capsularis genome sequencing.</title>
        <authorList>
            <person name="Alam M."/>
            <person name="Haque M.S."/>
            <person name="Islam M.S."/>
            <person name="Emdad E.M."/>
            <person name="Islam M.M."/>
            <person name="Ahmed B."/>
            <person name="Halim A."/>
            <person name="Hossen Q.M.M."/>
            <person name="Hossain M.Z."/>
            <person name="Ahmed R."/>
            <person name="Khan M.M."/>
            <person name="Islam R."/>
            <person name="Rashid M.M."/>
            <person name="Khan S.A."/>
            <person name="Rahman M.S."/>
            <person name="Alam M."/>
        </authorList>
    </citation>
    <scope>NUCLEOTIDE SEQUENCE [LARGE SCALE GENOMIC DNA]</scope>
    <source>
        <strain evidence="3">cv. CVL-1</strain>
        <tissue evidence="2">Whole seedling</tissue>
    </source>
</reference>
<evidence type="ECO:0000313" key="2">
    <source>
        <dbReference type="EMBL" id="OMO89418.1"/>
    </source>
</evidence>